<dbReference type="OrthoDB" id="73997at2759"/>
<evidence type="ECO:0000259" key="3">
    <source>
        <dbReference type="Pfam" id="PF10350"/>
    </source>
</evidence>
<dbReference type="EMBL" id="GL385395">
    <property type="protein sequence ID" value="EJT81805.1"/>
    <property type="molecule type" value="Genomic_DNA"/>
</dbReference>
<dbReference type="HOGENOM" id="CLU_001011_1_0_1"/>
<dbReference type="InterPro" id="IPR051954">
    <property type="entry name" value="tRNA_methyltransferase_THADA"/>
</dbReference>
<dbReference type="InterPro" id="IPR056843">
    <property type="entry name" value="THADA-like_TPR"/>
</dbReference>
<dbReference type="SUPFAM" id="SSF48371">
    <property type="entry name" value="ARM repeat"/>
    <property type="match status" value="1"/>
</dbReference>
<dbReference type="GO" id="GO:0030488">
    <property type="term" value="P:tRNA methylation"/>
    <property type="evidence" value="ECO:0007669"/>
    <property type="project" value="TreeGrafter"/>
</dbReference>
<dbReference type="RefSeq" id="XP_009217814.1">
    <property type="nucleotide sequence ID" value="XM_009219550.1"/>
</dbReference>
<dbReference type="EnsemblFungi" id="EJT81805">
    <property type="protein sequence ID" value="EJT81805"/>
    <property type="gene ID" value="GGTG_01779"/>
</dbReference>
<reference evidence="6" key="2">
    <citation type="submission" date="2010-07" db="EMBL/GenBank/DDBJ databases">
        <authorList>
            <consortium name="The Broad Institute Genome Sequencing Platform"/>
            <consortium name="Broad Institute Genome Sequencing Center for Infectious Disease"/>
            <person name="Ma L.-J."/>
            <person name="Dead R."/>
            <person name="Young S."/>
            <person name="Zeng Q."/>
            <person name="Koehrsen M."/>
            <person name="Alvarado L."/>
            <person name="Berlin A."/>
            <person name="Chapman S.B."/>
            <person name="Chen Z."/>
            <person name="Freedman E."/>
            <person name="Gellesch M."/>
            <person name="Goldberg J."/>
            <person name="Griggs A."/>
            <person name="Gujja S."/>
            <person name="Heilman E.R."/>
            <person name="Heiman D."/>
            <person name="Hepburn T."/>
            <person name="Howarth C."/>
            <person name="Jen D."/>
            <person name="Larson L."/>
            <person name="Mehta T."/>
            <person name="Neiman D."/>
            <person name="Pearson M."/>
            <person name="Roberts A."/>
            <person name="Saif S."/>
            <person name="Shea T."/>
            <person name="Shenoy N."/>
            <person name="Sisk P."/>
            <person name="Stolte C."/>
            <person name="Sykes S."/>
            <person name="Walk T."/>
            <person name="White J."/>
            <person name="Yandava C."/>
            <person name="Haas B."/>
            <person name="Nusbaum C."/>
            <person name="Birren B."/>
        </authorList>
    </citation>
    <scope>NUCLEOTIDE SEQUENCE</scope>
    <source>
        <strain evidence="6">R3-111a-1</strain>
    </source>
</reference>
<feature type="domain" description="tRNA (32-2'-O)-methyltransferase regulator THADA-like C-terminal TPR repeats region" evidence="5">
    <location>
        <begin position="899"/>
        <end position="1049"/>
    </location>
</feature>
<sequence>MEGLNPPDLGDPQVNANDIIAWLEEQPEASLTLRSQEIYEQLLTGASQPRHSSVLACTRLCGFVQHCAKSRHAPVRTWAFSEPTSMTLLNFYIEWNEKDQHRSMKLVLDLLLVLIGQNPDPKTAAAVRSQILVSLVSIITRQSTRPLVKSCINSLNHLFGRSVYDLDDIARTYREVEPAVAALPELDLWRRFCGDLVSWMYLHYVCSVAGKFIVTLFKALLARSSIDNSNLQGFTVQTWLSWLHKELRVNPGILENMKLYIFGPLFKDRPLSLELLDILNRPTESGEGSQDELDSIAVLRLAALEVGKKSGLVDDPGSASSQKASKSVVLDVQVMEGVLSHPSPPVRLLALSLLVTSPSLSKPYPIEALHLIRRHLPSYYSDPGAGFRQEALTYTKIMIKRVRGTITFGHKPAAQTGALTKAAAKPTQAELKHAVSREALEDHEAFFEWYLGFLLGELVPTASYQRHITALRAVLQVVQSGKDISSESATTRAMSNSRIFLDYSWIRSILDLVVDPFSDVRETAISLLMLAPQAVVKSPISGGNGQHSTELWDVVREFRIQASALASRTGRADHGDGTARLQGLLCSWSTSLDHQLKFLDEVINEIDKKLGVAKHDIAQAVVEQPVHGDFASISCIWEVLTKAKYSSDDLERLVAVQKRVVEYCRQIWSVVKPILCDDSPEGHLPQEMEDAEGLDTKGLLSYSFRAIHESSNTMRLFLAPLRLSRMKGALLPSREVFGDIGNLTFEQLSNLRHRGAFSTVSLTFTTCRQLVEDPLVTSPEAPAEERLLFSWYKGTIDCIFAQVSTTRRSAGIPALMTGILAANATRPSFDEVINKLGEIAQRPARAAETDGSNLPQVHALNCVKDVFKSSLLSMRAERYLPTFLQVAANSLRSELWAIRNCGLLLLRSVIDCLLGNSDSKALLESGWDGRTIRISYVKYPTLPTILISLLQSGQGAHDTESQRRAAESVFPALDIIRRAGPPDSHRDQLYVCVSEYLASHLWHVREIAARTLSSFLVSMDWLTEIQGLLEKSRNSANRLHGTLLTIKFLMEKSSEVAADDHKLPILLFALDAVSGFGVLKACSDAQAVHLEVYSLILRSLRGNPDGTTPLREEILAILSDDPNSTSPALLQVQLGLEAARWTAARGDAELLRDVVLKLATLDSNAAALVAESAPRLWASEAPSSSLSQLCQAYIEMACRTPDLEIRYAALNNITSLLDGFIAGKDISHIPSPRELNELWAAIHSSECNPSTLQASIRASGPIMASLALQHGQDVAHEALDRQLRAWAVAISEAGHADNAFDMREAAAMAIKSFAMAVGTWCTKSAAYLPFLLALYDTLNDDDEEIRDVGAAAATPVLGRLLVPVQAADELLERMTAAFAACSTEFANHAVLRALGETRIRADPGPGPGQPPVARRPGDQLREALMFDDSLFVVEEQNLFVDEVREARRWAGVAARLPADGCGRGGGGMLDHLRDWAAEGLEALTRHAAGSADAPLGWASQPKAFDVCSRIIINAESFSAAFQDEELASALTSGREVWEKAGLHGTLVRMAGKAPSAP</sequence>
<dbReference type="InterPro" id="IPR056842">
    <property type="entry name" value="THADA-like_TPR_C"/>
</dbReference>
<evidence type="ECO:0000256" key="2">
    <source>
        <dbReference type="ARBA" id="ARBA00022694"/>
    </source>
</evidence>
<evidence type="ECO:0000313" key="6">
    <source>
        <dbReference type="EMBL" id="EJT81805.1"/>
    </source>
</evidence>
<reference evidence="7" key="4">
    <citation type="journal article" date="2015" name="G3 (Bethesda)">
        <title>Genome sequences of three phytopathogenic species of the Magnaporthaceae family of fungi.</title>
        <authorList>
            <person name="Okagaki L.H."/>
            <person name="Nunes C.C."/>
            <person name="Sailsbery J."/>
            <person name="Clay B."/>
            <person name="Brown D."/>
            <person name="John T."/>
            <person name="Oh Y."/>
            <person name="Young N."/>
            <person name="Fitzgerald M."/>
            <person name="Haas B.J."/>
            <person name="Zeng Q."/>
            <person name="Young S."/>
            <person name="Adiconis X."/>
            <person name="Fan L."/>
            <person name="Levin J.Z."/>
            <person name="Mitchell T.K."/>
            <person name="Okubara P.A."/>
            <person name="Farman M.L."/>
            <person name="Kohn L.M."/>
            <person name="Birren B."/>
            <person name="Ma L.-J."/>
            <person name="Dean R.A."/>
        </authorList>
    </citation>
    <scope>NUCLEOTIDE SEQUENCE</scope>
    <source>
        <strain evidence="7">R3-111a-1</strain>
    </source>
</reference>
<name>J3NKI8_GAET3</name>
<protein>
    <submittedName>
        <fullName evidence="6 7">Uncharacterized protein</fullName>
    </submittedName>
</protein>
<evidence type="ECO:0000259" key="5">
    <source>
        <dbReference type="Pfam" id="PF25151"/>
    </source>
</evidence>
<dbReference type="PANTHER" id="PTHR14387">
    <property type="entry name" value="THADA/DEATH RECEPTOR INTERACTING PROTEIN"/>
    <property type="match status" value="1"/>
</dbReference>
<dbReference type="GeneID" id="20342237"/>
<evidence type="ECO:0000313" key="7">
    <source>
        <dbReference type="EnsemblFungi" id="EJT81805"/>
    </source>
</evidence>
<dbReference type="InterPro" id="IPR016024">
    <property type="entry name" value="ARM-type_fold"/>
</dbReference>
<dbReference type="Pfam" id="PF25151">
    <property type="entry name" value="TPR_Trm732_C"/>
    <property type="match status" value="1"/>
</dbReference>
<dbReference type="Pfam" id="PF10350">
    <property type="entry name" value="DUF2428"/>
    <property type="match status" value="1"/>
</dbReference>
<dbReference type="GO" id="GO:0005829">
    <property type="term" value="C:cytosol"/>
    <property type="evidence" value="ECO:0007669"/>
    <property type="project" value="TreeGrafter"/>
</dbReference>
<evidence type="ECO:0000313" key="8">
    <source>
        <dbReference type="Proteomes" id="UP000006039"/>
    </source>
</evidence>
<dbReference type="VEuPathDB" id="FungiDB:GGTG_01779"/>
<evidence type="ECO:0000259" key="4">
    <source>
        <dbReference type="Pfam" id="PF25150"/>
    </source>
</evidence>
<reference evidence="6" key="3">
    <citation type="submission" date="2010-09" db="EMBL/GenBank/DDBJ databases">
        <title>Annotation of Gaeumannomyces graminis var. tritici R3-111a-1.</title>
        <authorList>
            <consortium name="The Broad Institute Genome Sequencing Platform"/>
            <person name="Ma L.-J."/>
            <person name="Dead R."/>
            <person name="Young S.K."/>
            <person name="Zeng Q."/>
            <person name="Gargeya S."/>
            <person name="Fitzgerald M."/>
            <person name="Haas B."/>
            <person name="Abouelleil A."/>
            <person name="Alvarado L."/>
            <person name="Arachchi H.M."/>
            <person name="Berlin A."/>
            <person name="Brown A."/>
            <person name="Chapman S.B."/>
            <person name="Chen Z."/>
            <person name="Dunbar C."/>
            <person name="Freedman E."/>
            <person name="Gearin G."/>
            <person name="Gellesch M."/>
            <person name="Goldberg J."/>
            <person name="Griggs A."/>
            <person name="Gujja S."/>
            <person name="Heiman D."/>
            <person name="Howarth C."/>
            <person name="Larson L."/>
            <person name="Lui A."/>
            <person name="MacDonald P.J.P."/>
            <person name="Mehta T."/>
            <person name="Montmayeur A."/>
            <person name="Murphy C."/>
            <person name="Neiman D."/>
            <person name="Pearson M."/>
            <person name="Priest M."/>
            <person name="Roberts A."/>
            <person name="Saif S."/>
            <person name="Shea T."/>
            <person name="Shenoy N."/>
            <person name="Sisk P."/>
            <person name="Stolte C."/>
            <person name="Sykes S."/>
            <person name="Yandava C."/>
            <person name="Wortman J."/>
            <person name="Nusbaum C."/>
            <person name="Birren B."/>
        </authorList>
    </citation>
    <scope>NUCLEOTIDE SEQUENCE</scope>
    <source>
        <strain evidence="6">R3-111a-1</strain>
    </source>
</reference>
<proteinExistence type="inferred from homology"/>
<keyword evidence="2" id="KW-0819">tRNA processing</keyword>
<comment type="similarity">
    <text evidence="1">Belongs to the THADA family.</text>
</comment>
<dbReference type="Pfam" id="PF25150">
    <property type="entry name" value="TPR_Trm732"/>
    <property type="match status" value="1"/>
</dbReference>
<feature type="domain" description="tRNA (32-2'-O)-methyltransferase regulator THADA-like TPR repeats region" evidence="4">
    <location>
        <begin position="237"/>
        <end position="522"/>
    </location>
</feature>
<dbReference type="PANTHER" id="PTHR14387:SF0">
    <property type="entry name" value="DUF2428 DOMAIN-CONTAINING PROTEIN"/>
    <property type="match status" value="1"/>
</dbReference>
<reference evidence="7" key="5">
    <citation type="submission" date="2018-04" db="UniProtKB">
        <authorList>
            <consortium name="EnsemblFungi"/>
        </authorList>
    </citation>
    <scope>IDENTIFICATION</scope>
    <source>
        <strain evidence="7">R3-111a-1</strain>
    </source>
</reference>
<dbReference type="Pfam" id="PF26523">
    <property type="entry name" value="Trm732_C"/>
    <property type="match status" value="1"/>
</dbReference>
<feature type="domain" description="DUF2428" evidence="3">
    <location>
        <begin position="656"/>
        <end position="897"/>
    </location>
</feature>
<reference evidence="8" key="1">
    <citation type="submission" date="2010-07" db="EMBL/GenBank/DDBJ databases">
        <title>The genome sequence of Gaeumannomyces graminis var. tritici strain R3-111a-1.</title>
        <authorList>
            <consortium name="The Broad Institute Genome Sequencing Platform"/>
            <person name="Ma L.-J."/>
            <person name="Dead R."/>
            <person name="Young S."/>
            <person name="Zeng Q."/>
            <person name="Koehrsen M."/>
            <person name="Alvarado L."/>
            <person name="Berlin A."/>
            <person name="Chapman S.B."/>
            <person name="Chen Z."/>
            <person name="Freedman E."/>
            <person name="Gellesch M."/>
            <person name="Goldberg J."/>
            <person name="Griggs A."/>
            <person name="Gujja S."/>
            <person name="Heilman E.R."/>
            <person name="Heiman D."/>
            <person name="Hepburn T."/>
            <person name="Howarth C."/>
            <person name="Jen D."/>
            <person name="Larson L."/>
            <person name="Mehta T."/>
            <person name="Neiman D."/>
            <person name="Pearson M."/>
            <person name="Roberts A."/>
            <person name="Saif S."/>
            <person name="Shea T."/>
            <person name="Shenoy N."/>
            <person name="Sisk P."/>
            <person name="Stolte C."/>
            <person name="Sykes S."/>
            <person name="Walk T."/>
            <person name="White J."/>
            <person name="Yandava C."/>
            <person name="Haas B."/>
            <person name="Nusbaum C."/>
            <person name="Birren B."/>
        </authorList>
    </citation>
    <scope>NUCLEOTIDE SEQUENCE [LARGE SCALE GENOMIC DNA]</scope>
    <source>
        <strain evidence="8">R3-111a-1</strain>
    </source>
</reference>
<dbReference type="FunCoup" id="J3NKI8">
    <property type="interactions" value="29"/>
</dbReference>
<dbReference type="InterPro" id="IPR019442">
    <property type="entry name" value="THADA/TRM732_DUF2428"/>
</dbReference>
<dbReference type="Proteomes" id="UP000006039">
    <property type="component" value="Unassembled WGS sequence"/>
</dbReference>
<evidence type="ECO:0000256" key="1">
    <source>
        <dbReference type="ARBA" id="ARBA00010409"/>
    </source>
</evidence>
<dbReference type="STRING" id="644352.J3NKI8"/>
<accession>J3NKI8</accession>
<keyword evidence="8" id="KW-1185">Reference proteome</keyword>
<gene>
    <name evidence="7" type="primary">20342237</name>
    <name evidence="6" type="ORF">GGTG_01779</name>
</gene>
<dbReference type="eggNOG" id="KOG1810">
    <property type="taxonomic scope" value="Eukaryota"/>
</dbReference>
<organism evidence="6">
    <name type="scientific">Gaeumannomyces tritici (strain R3-111a-1)</name>
    <name type="common">Wheat and barley take-all root rot fungus</name>
    <name type="synonym">Gaeumannomyces graminis var. tritici</name>
    <dbReference type="NCBI Taxonomy" id="644352"/>
    <lineage>
        <taxon>Eukaryota</taxon>
        <taxon>Fungi</taxon>
        <taxon>Dikarya</taxon>
        <taxon>Ascomycota</taxon>
        <taxon>Pezizomycotina</taxon>
        <taxon>Sordariomycetes</taxon>
        <taxon>Sordariomycetidae</taxon>
        <taxon>Magnaporthales</taxon>
        <taxon>Magnaporthaceae</taxon>
        <taxon>Gaeumannomyces</taxon>
    </lineage>
</organism>